<keyword evidence="5 6" id="KW-0472">Membrane</keyword>
<dbReference type="PANTHER" id="PTHR21716">
    <property type="entry name" value="TRANSMEMBRANE PROTEIN"/>
    <property type="match status" value="1"/>
</dbReference>
<dbReference type="GO" id="GO:0055085">
    <property type="term" value="P:transmembrane transport"/>
    <property type="evidence" value="ECO:0007669"/>
    <property type="project" value="TreeGrafter"/>
</dbReference>
<evidence type="ECO:0000256" key="4">
    <source>
        <dbReference type="ARBA" id="ARBA00022989"/>
    </source>
</evidence>
<dbReference type="PANTHER" id="PTHR21716:SF64">
    <property type="entry name" value="AI-2 TRANSPORT PROTEIN TQSA"/>
    <property type="match status" value="1"/>
</dbReference>
<proteinExistence type="inferred from homology"/>
<evidence type="ECO:0000256" key="2">
    <source>
        <dbReference type="ARBA" id="ARBA00009773"/>
    </source>
</evidence>
<evidence type="ECO:0000256" key="3">
    <source>
        <dbReference type="ARBA" id="ARBA00022692"/>
    </source>
</evidence>
<accession>A0A9D8KDN7</accession>
<feature type="transmembrane region" description="Helical" evidence="6">
    <location>
        <begin position="328"/>
        <end position="349"/>
    </location>
</feature>
<dbReference type="GO" id="GO:0016020">
    <property type="term" value="C:membrane"/>
    <property type="evidence" value="ECO:0007669"/>
    <property type="project" value="UniProtKB-SubCell"/>
</dbReference>
<feature type="transmembrane region" description="Helical" evidence="6">
    <location>
        <begin position="21"/>
        <end position="41"/>
    </location>
</feature>
<sequence>MAKKSAEQKGDGRSILPIKPGMTFVNIGMAVGLAVLLTIIMKTLAPILKPFFIALFLSYLLYPIIEYLAKRKVPKFLAYLLVFLLIFGLFYVLGAIITVQVNEFIDNLDTYKGRLADLFTQFAAFLQRYSILERLGFDSGLMDFREFSPLEKLQELILSKLDLSKITGYIGSSLGSFLDVVVNILVVAFFMIFLLLEIDRLPARIKYAYGEDSDLIIEIVEEVDRSVRKYLMVKTMVSLITGITYTIVLWIAGVDFFLLWGLLAFLLNYIPYIGSYVATVLPVLVALIILSPLSVLIVLIILLAIQMIMGNIVEPKLLGRELNLSPVVVLISLAFWGWLWGLTGMFLSIPITATIKIVMEYIPETQNVARLMSDVVEVPSVEEIERKTEKFTMVLKKVKKIREMKGVKKEGEEKGKGED</sequence>
<evidence type="ECO:0000256" key="5">
    <source>
        <dbReference type="ARBA" id="ARBA00023136"/>
    </source>
</evidence>
<evidence type="ECO:0000256" key="6">
    <source>
        <dbReference type="SAM" id="Phobius"/>
    </source>
</evidence>
<feature type="transmembrane region" description="Helical" evidence="6">
    <location>
        <begin position="284"/>
        <end position="308"/>
    </location>
</feature>
<feature type="transmembrane region" description="Helical" evidence="6">
    <location>
        <begin position="77"/>
        <end position="99"/>
    </location>
</feature>
<comment type="subcellular location">
    <subcellularLocation>
        <location evidence="1">Membrane</location>
        <topology evidence="1">Multi-pass membrane protein</topology>
    </subcellularLocation>
</comment>
<name>A0A9D8KDN7_9DELT</name>
<keyword evidence="4 6" id="KW-1133">Transmembrane helix</keyword>
<evidence type="ECO:0000313" key="8">
    <source>
        <dbReference type="Proteomes" id="UP000809273"/>
    </source>
</evidence>
<dbReference type="Proteomes" id="UP000809273">
    <property type="component" value="Unassembled WGS sequence"/>
</dbReference>
<feature type="transmembrane region" description="Helical" evidence="6">
    <location>
        <begin position="47"/>
        <end position="65"/>
    </location>
</feature>
<feature type="transmembrane region" description="Helical" evidence="6">
    <location>
        <begin position="231"/>
        <end position="251"/>
    </location>
</feature>
<reference evidence="7" key="1">
    <citation type="journal article" date="2021" name="Environ. Microbiol.">
        <title>Genomic characterization of three novel Desulfobacterota classes expand the metabolic and phylogenetic diversity of the phylum.</title>
        <authorList>
            <person name="Murphy C.L."/>
            <person name="Biggerstaff J."/>
            <person name="Eichhorn A."/>
            <person name="Ewing E."/>
            <person name="Shahan R."/>
            <person name="Soriano D."/>
            <person name="Stewart S."/>
            <person name="VanMol K."/>
            <person name="Walker R."/>
            <person name="Walters P."/>
            <person name="Elshahed M.S."/>
            <person name="Youssef N.H."/>
        </authorList>
    </citation>
    <scope>NUCLEOTIDE SEQUENCE</scope>
    <source>
        <strain evidence="7">Zod_Metabat.24</strain>
    </source>
</reference>
<reference evidence="7" key="2">
    <citation type="submission" date="2021-01" db="EMBL/GenBank/DDBJ databases">
        <authorList>
            <person name="Hahn C.R."/>
            <person name="Youssef N.H."/>
            <person name="Elshahed M."/>
        </authorList>
    </citation>
    <scope>NUCLEOTIDE SEQUENCE</scope>
    <source>
        <strain evidence="7">Zod_Metabat.24</strain>
    </source>
</reference>
<evidence type="ECO:0000313" key="7">
    <source>
        <dbReference type="EMBL" id="MBN1572187.1"/>
    </source>
</evidence>
<gene>
    <name evidence="7" type="ORF">JW984_03205</name>
</gene>
<organism evidence="7 8">
    <name type="scientific">Candidatus Zymogenus saltonus</name>
    <dbReference type="NCBI Taxonomy" id="2844893"/>
    <lineage>
        <taxon>Bacteria</taxon>
        <taxon>Deltaproteobacteria</taxon>
        <taxon>Candidatus Zymogenia</taxon>
        <taxon>Candidatus Zymogeniales</taxon>
        <taxon>Candidatus Zymogenaceae</taxon>
        <taxon>Candidatus Zymogenus</taxon>
    </lineage>
</organism>
<protein>
    <submittedName>
        <fullName evidence="7">AI-2E family transporter</fullName>
    </submittedName>
</protein>
<feature type="transmembrane region" description="Helical" evidence="6">
    <location>
        <begin position="169"/>
        <end position="196"/>
    </location>
</feature>
<feature type="transmembrane region" description="Helical" evidence="6">
    <location>
        <begin position="257"/>
        <end position="277"/>
    </location>
</feature>
<keyword evidence="3 6" id="KW-0812">Transmembrane</keyword>
<evidence type="ECO:0000256" key="1">
    <source>
        <dbReference type="ARBA" id="ARBA00004141"/>
    </source>
</evidence>
<comment type="caution">
    <text evidence="7">The sequence shown here is derived from an EMBL/GenBank/DDBJ whole genome shotgun (WGS) entry which is preliminary data.</text>
</comment>
<dbReference type="InterPro" id="IPR002549">
    <property type="entry name" value="AI-2E-like"/>
</dbReference>
<dbReference type="AlphaFoldDB" id="A0A9D8KDN7"/>
<dbReference type="Pfam" id="PF01594">
    <property type="entry name" value="AI-2E_transport"/>
    <property type="match status" value="1"/>
</dbReference>
<comment type="similarity">
    <text evidence="2">Belongs to the autoinducer-2 exporter (AI-2E) (TC 2.A.86) family.</text>
</comment>
<dbReference type="EMBL" id="JAFGIX010000015">
    <property type="protein sequence ID" value="MBN1572187.1"/>
    <property type="molecule type" value="Genomic_DNA"/>
</dbReference>